<reference evidence="4" key="1">
    <citation type="submission" date="2017-09" db="EMBL/GenBank/DDBJ databases">
        <title>Depth-based differentiation of microbial function through sediment-hosted aquifers and enrichment of novel symbionts in the deep terrestrial subsurface.</title>
        <authorList>
            <person name="Probst A.J."/>
            <person name="Ladd B."/>
            <person name="Jarett J.K."/>
            <person name="Geller-Mcgrath D.E."/>
            <person name="Sieber C.M.K."/>
            <person name="Emerson J.B."/>
            <person name="Anantharaman K."/>
            <person name="Thomas B.C."/>
            <person name="Malmstrom R."/>
            <person name="Stieglmeier M."/>
            <person name="Klingl A."/>
            <person name="Woyke T."/>
            <person name="Ryan C.M."/>
            <person name="Banfield J.F."/>
        </authorList>
    </citation>
    <scope>NUCLEOTIDE SEQUENCE [LARGE SCALE GENOMIC DNA]</scope>
</reference>
<evidence type="ECO:0000256" key="2">
    <source>
        <dbReference type="SAM" id="SignalP"/>
    </source>
</evidence>
<dbReference type="EMBL" id="PFEQ01000013">
    <property type="protein sequence ID" value="PJE73996.1"/>
    <property type="molecule type" value="Genomic_DNA"/>
</dbReference>
<dbReference type="Proteomes" id="UP000228700">
    <property type="component" value="Unassembled WGS sequence"/>
</dbReference>
<evidence type="ECO:0000313" key="3">
    <source>
        <dbReference type="EMBL" id="PJE73996.1"/>
    </source>
</evidence>
<accession>A0A2M8LBK5</accession>
<keyword evidence="1" id="KW-1133">Transmembrane helix</keyword>
<sequence>MKKHILFTLKALFYAFVVALAANTFTSDFSVKFYGRNLSSYLVPLWTKVDLISVGRGLILPNENTAGPKKVAMLSPWEFKEIFGNNDKVWVKYGVRNKTLLYRSDKGSTAFTTEEWIYRPTDGSSIKESVLLPSGKVVRVDLEPESLTTIVIWASVWSILYIALAFIGKSLVLSAISRCKSWYIDRRQETIWRKTLYHT</sequence>
<feature type="chain" id="PRO_5014909039" evidence="2">
    <location>
        <begin position="22"/>
        <end position="199"/>
    </location>
</feature>
<evidence type="ECO:0000256" key="1">
    <source>
        <dbReference type="SAM" id="Phobius"/>
    </source>
</evidence>
<protein>
    <submittedName>
        <fullName evidence="3">Uncharacterized protein</fullName>
    </submittedName>
</protein>
<feature type="transmembrane region" description="Helical" evidence="1">
    <location>
        <begin position="150"/>
        <end position="176"/>
    </location>
</feature>
<keyword evidence="2" id="KW-0732">Signal</keyword>
<keyword evidence="1" id="KW-0812">Transmembrane</keyword>
<feature type="signal peptide" evidence="2">
    <location>
        <begin position="1"/>
        <end position="21"/>
    </location>
</feature>
<name>A0A2M8LBK5_9BACT</name>
<organism evidence="3 4">
    <name type="scientific">Candidatus Taylorbacteria bacterium CG10_big_fil_rev_8_21_14_0_10_41_48</name>
    <dbReference type="NCBI Taxonomy" id="1975024"/>
    <lineage>
        <taxon>Bacteria</taxon>
        <taxon>Candidatus Tayloriibacteriota</taxon>
    </lineage>
</organism>
<gene>
    <name evidence="3" type="ORF">COV01_02695</name>
</gene>
<dbReference type="AlphaFoldDB" id="A0A2M8LBK5"/>
<proteinExistence type="predicted"/>
<comment type="caution">
    <text evidence="3">The sequence shown here is derived from an EMBL/GenBank/DDBJ whole genome shotgun (WGS) entry which is preliminary data.</text>
</comment>
<evidence type="ECO:0000313" key="4">
    <source>
        <dbReference type="Proteomes" id="UP000228700"/>
    </source>
</evidence>
<keyword evidence="1" id="KW-0472">Membrane</keyword>